<name>A0ABW4I876_9SPHN</name>
<dbReference type="EMBL" id="JBHUDY010000003">
    <property type="protein sequence ID" value="MFD1613442.1"/>
    <property type="molecule type" value="Genomic_DNA"/>
</dbReference>
<dbReference type="Proteomes" id="UP001597115">
    <property type="component" value="Unassembled WGS sequence"/>
</dbReference>
<sequence>MAKKNKKSKRQDSNSTLIAALAIGGITAVAGLFAFSRRARDGASGVAGAIDRALGLPSGAAEDGGSSAADLGLDKPHGPGDRANPDFRPNPTAAVPENRRDAFAPATMPNPMNADPVV</sequence>
<feature type="compositionally biased region" description="Basic and acidic residues" evidence="1">
    <location>
        <begin position="72"/>
        <end position="85"/>
    </location>
</feature>
<reference evidence="4" key="1">
    <citation type="journal article" date="2019" name="Int. J. Syst. Evol. Microbiol.">
        <title>The Global Catalogue of Microorganisms (GCM) 10K type strain sequencing project: providing services to taxonomists for standard genome sequencing and annotation.</title>
        <authorList>
            <consortium name="The Broad Institute Genomics Platform"/>
            <consortium name="The Broad Institute Genome Sequencing Center for Infectious Disease"/>
            <person name="Wu L."/>
            <person name="Ma J."/>
        </authorList>
    </citation>
    <scope>NUCLEOTIDE SEQUENCE [LARGE SCALE GENOMIC DNA]</scope>
    <source>
        <strain evidence="4">CGMCC 1.16275</strain>
    </source>
</reference>
<accession>A0ABW4I876</accession>
<feature type="compositionally biased region" description="Low complexity" evidence="1">
    <location>
        <begin position="58"/>
        <end position="71"/>
    </location>
</feature>
<proteinExistence type="predicted"/>
<feature type="region of interest" description="Disordered" evidence="1">
    <location>
        <begin position="55"/>
        <end position="118"/>
    </location>
</feature>
<gene>
    <name evidence="3" type="ORF">ACFSCW_16700</name>
</gene>
<evidence type="ECO:0000313" key="3">
    <source>
        <dbReference type="EMBL" id="MFD1613442.1"/>
    </source>
</evidence>
<evidence type="ECO:0000256" key="1">
    <source>
        <dbReference type="SAM" id="MobiDB-lite"/>
    </source>
</evidence>
<organism evidence="3 4">
    <name type="scientific">Sphingomonas tabacisoli</name>
    <dbReference type="NCBI Taxonomy" id="2249466"/>
    <lineage>
        <taxon>Bacteria</taxon>
        <taxon>Pseudomonadati</taxon>
        <taxon>Pseudomonadota</taxon>
        <taxon>Alphaproteobacteria</taxon>
        <taxon>Sphingomonadales</taxon>
        <taxon>Sphingomonadaceae</taxon>
        <taxon>Sphingomonas</taxon>
    </lineage>
</organism>
<evidence type="ECO:0000313" key="4">
    <source>
        <dbReference type="Proteomes" id="UP001597115"/>
    </source>
</evidence>
<keyword evidence="4" id="KW-1185">Reference proteome</keyword>
<evidence type="ECO:0000256" key="2">
    <source>
        <dbReference type="SAM" id="Phobius"/>
    </source>
</evidence>
<keyword evidence="2" id="KW-1133">Transmembrane helix</keyword>
<protein>
    <submittedName>
        <fullName evidence="3">Uncharacterized protein</fullName>
    </submittedName>
</protein>
<comment type="caution">
    <text evidence="3">The sequence shown here is derived from an EMBL/GenBank/DDBJ whole genome shotgun (WGS) entry which is preliminary data.</text>
</comment>
<feature type="transmembrane region" description="Helical" evidence="2">
    <location>
        <begin position="16"/>
        <end position="35"/>
    </location>
</feature>
<keyword evidence="2" id="KW-0472">Membrane</keyword>
<keyword evidence="2" id="KW-0812">Transmembrane</keyword>
<dbReference type="RefSeq" id="WP_380891565.1">
    <property type="nucleotide sequence ID" value="NZ_JBHUDY010000003.1"/>
</dbReference>